<dbReference type="GO" id="GO:0006355">
    <property type="term" value="P:regulation of DNA-templated transcription"/>
    <property type="evidence" value="ECO:0007669"/>
    <property type="project" value="InterPro"/>
</dbReference>
<dbReference type="CDD" id="cd00082">
    <property type="entry name" value="HisKA"/>
    <property type="match status" value="1"/>
</dbReference>
<evidence type="ECO:0000313" key="12">
    <source>
        <dbReference type="EMBL" id="OGE06376.1"/>
    </source>
</evidence>
<evidence type="ECO:0000256" key="1">
    <source>
        <dbReference type="ARBA" id="ARBA00000085"/>
    </source>
</evidence>
<evidence type="ECO:0000259" key="10">
    <source>
        <dbReference type="PROSITE" id="PS50112"/>
    </source>
</evidence>
<dbReference type="Gene3D" id="3.30.565.10">
    <property type="entry name" value="Histidine kinase-like ATPase, C-terminal domain"/>
    <property type="match status" value="1"/>
</dbReference>
<keyword evidence="5" id="KW-0418">Kinase</keyword>
<feature type="domain" description="PAS" evidence="10">
    <location>
        <begin position="165"/>
        <end position="213"/>
    </location>
</feature>
<dbReference type="InterPro" id="IPR003594">
    <property type="entry name" value="HATPase_dom"/>
</dbReference>
<dbReference type="Gene3D" id="1.10.287.130">
    <property type="match status" value="1"/>
</dbReference>
<dbReference type="Gene3D" id="3.30.450.20">
    <property type="entry name" value="PAS domain"/>
    <property type="match status" value="2"/>
</dbReference>
<dbReference type="Pfam" id="PF02518">
    <property type="entry name" value="HATPase_c"/>
    <property type="match status" value="1"/>
</dbReference>
<organism evidence="12 13">
    <name type="scientific">Candidatus Curtissbacteria bacterium RIFCSPLOWO2_02_FULL_40_13b</name>
    <dbReference type="NCBI Taxonomy" id="1797733"/>
    <lineage>
        <taxon>Bacteria</taxon>
        <taxon>Candidatus Curtissiibacteriota</taxon>
    </lineage>
</organism>
<keyword evidence="8" id="KW-0175">Coiled coil</keyword>
<evidence type="ECO:0000256" key="4">
    <source>
        <dbReference type="ARBA" id="ARBA00022679"/>
    </source>
</evidence>
<dbReference type="InterPro" id="IPR004358">
    <property type="entry name" value="Sig_transdc_His_kin-like_C"/>
</dbReference>
<gene>
    <name evidence="12" type="ORF">A3I53_00755</name>
</gene>
<dbReference type="InterPro" id="IPR000700">
    <property type="entry name" value="PAS-assoc_C"/>
</dbReference>
<feature type="domain" description="Histidine kinase" evidence="9">
    <location>
        <begin position="291"/>
        <end position="508"/>
    </location>
</feature>
<evidence type="ECO:0000256" key="3">
    <source>
        <dbReference type="ARBA" id="ARBA00022553"/>
    </source>
</evidence>
<dbReference type="Pfam" id="PF00989">
    <property type="entry name" value="PAS"/>
    <property type="match status" value="1"/>
</dbReference>
<dbReference type="SUPFAM" id="SSF55874">
    <property type="entry name" value="ATPase domain of HSP90 chaperone/DNA topoisomerase II/histidine kinase"/>
    <property type="match status" value="1"/>
</dbReference>
<evidence type="ECO:0000256" key="6">
    <source>
        <dbReference type="ARBA" id="ARBA00023012"/>
    </source>
</evidence>
<evidence type="ECO:0000256" key="2">
    <source>
        <dbReference type="ARBA" id="ARBA00012438"/>
    </source>
</evidence>
<dbReference type="Proteomes" id="UP000178845">
    <property type="component" value="Unassembled WGS sequence"/>
</dbReference>
<dbReference type="SMART" id="SM00388">
    <property type="entry name" value="HisKA"/>
    <property type="match status" value="1"/>
</dbReference>
<dbReference type="InterPro" id="IPR013767">
    <property type="entry name" value="PAS_fold"/>
</dbReference>
<dbReference type="InterPro" id="IPR001610">
    <property type="entry name" value="PAC"/>
</dbReference>
<dbReference type="InterPro" id="IPR003661">
    <property type="entry name" value="HisK_dim/P_dom"/>
</dbReference>
<dbReference type="SUPFAM" id="SSF47384">
    <property type="entry name" value="Homodimeric domain of signal transducing histidine kinase"/>
    <property type="match status" value="1"/>
</dbReference>
<dbReference type="CDD" id="cd00130">
    <property type="entry name" value="PAS"/>
    <property type="match status" value="1"/>
</dbReference>
<dbReference type="GO" id="GO:0000155">
    <property type="term" value="F:phosphorelay sensor kinase activity"/>
    <property type="evidence" value="ECO:0007669"/>
    <property type="project" value="InterPro"/>
</dbReference>
<dbReference type="AlphaFoldDB" id="A0A1F5HQM6"/>
<keyword evidence="3" id="KW-0597">Phosphoprotein</keyword>
<proteinExistence type="predicted"/>
<dbReference type="InterPro" id="IPR005467">
    <property type="entry name" value="His_kinase_dom"/>
</dbReference>
<dbReference type="InterPro" id="IPR000014">
    <property type="entry name" value="PAS"/>
</dbReference>
<keyword evidence="7" id="KW-0472">Membrane</keyword>
<dbReference type="InterPro" id="IPR036097">
    <property type="entry name" value="HisK_dim/P_sf"/>
</dbReference>
<dbReference type="EMBL" id="MFBW01000047">
    <property type="protein sequence ID" value="OGE06376.1"/>
    <property type="molecule type" value="Genomic_DNA"/>
</dbReference>
<comment type="catalytic activity">
    <reaction evidence="1">
        <text>ATP + protein L-histidine = ADP + protein N-phospho-L-histidine.</text>
        <dbReference type="EC" id="2.7.13.3"/>
    </reaction>
</comment>
<reference evidence="12 13" key="1">
    <citation type="journal article" date="2016" name="Nat. Commun.">
        <title>Thousands of microbial genomes shed light on interconnected biogeochemical processes in an aquifer system.</title>
        <authorList>
            <person name="Anantharaman K."/>
            <person name="Brown C.T."/>
            <person name="Hug L.A."/>
            <person name="Sharon I."/>
            <person name="Castelle C.J."/>
            <person name="Probst A.J."/>
            <person name="Thomas B.C."/>
            <person name="Singh A."/>
            <person name="Wilkins M.J."/>
            <person name="Karaoz U."/>
            <person name="Brodie E.L."/>
            <person name="Williams K.H."/>
            <person name="Hubbard S.S."/>
            <person name="Banfield J.F."/>
        </authorList>
    </citation>
    <scope>NUCLEOTIDE SEQUENCE [LARGE SCALE GENOMIC DNA]</scope>
</reference>
<dbReference type="PANTHER" id="PTHR43047">
    <property type="entry name" value="TWO-COMPONENT HISTIDINE PROTEIN KINASE"/>
    <property type="match status" value="1"/>
</dbReference>
<dbReference type="Pfam" id="PF00512">
    <property type="entry name" value="HisKA"/>
    <property type="match status" value="1"/>
</dbReference>
<dbReference type="PROSITE" id="PS50109">
    <property type="entry name" value="HIS_KIN"/>
    <property type="match status" value="1"/>
</dbReference>
<dbReference type="FunFam" id="3.30.565.10:FF:000006">
    <property type="entry name" value="Sensor histidine kinase WalK"/>
    <property type="match status" value="1"/>
</dbReference>
<dbReference type="PROSITE" id="PS50112">
    <property type="entry name" value="PAS"/>
    <property type="match status" value="1"/>
</dbReference>
<feature type="coiled-coil region" evidence="8">
    <location>
        <begin position="131"/>
        <end position="165"/>
    </location>
</feature>
<keyword evidence="6" id="KW-0902">Two-component regulatory system</keyword>
<sequence length="515" mass="57702">MDNQIKQVDFENIYISLFENMLDGLAYCRMVFDNQEQPVDFIYVKVSKNFEDLTGLKNAEGKKVSELIPGIRISNPELLKTYGRVALGGKPERFETYVKPLARWFLVSVYSPQKNFFMAIFQNITYQKQTAKELANSAIAARNVMEDLQAEKNKLDEIKANDEAILESIGDGLVAVDQNARVIFMNDATEKLLGWKKNNVIGKSWFETVPMEDEKGNSIPNDKRPVQQAISHRKTTTTTYYFTRKDKTKFPVAITATPIILKGDVVGAICVYRDITKEKEIENAKTEFVSITSHELRTPLTAIDGLVSMILDGEYGVVNQGLRQPLKDINASSERLINLLNDLLNLSRIQAGKLEYTVSEFSILDVITEAVHLLQPLSRQKGLSLTIAKFEPVIVKGDPNKVREILNNLIGNSFKFTDKGGITISTKVLTNKVEIHVSDTGIGIAKENQDKLFGQFQQLESSQVKESGTGLGLHISREMVRKMGGDLWIEKSEIGTGSTFAFSIQKAKRSSDTLK</sequence>
<dbReference type="PANTHER" id="PTHR43047:SF78">
    <property type="entry name" value="SENSORY_REGULATORY PROTEIN RPFC"/>
    <property type="match status" value="1"/>
</dbReference>
<dbReference type="FunFam" id="1.10.287.130:FF:000001">
    <property type="entry name" value="Two-component sensor histidine kinase"/>
    <property type="match status" value="1"/>
</dbReference>
<dbReference type="SMART" id="SM00091">
    <property type="entry name" value="PAS"/>
    <property type="match status" value="1"/>
</dbReference>
<dbReference type="SUPFAM" id="SSF55785">
    <property type="entry name" value="PYP-like sensor domain (PAS domain)"/>
    <property type="match status" value="1"/>
</dbReference>
<accession>A0A1F5HQM6</accession>
<keyword evidence="4" id="KW-0808">Transferase</keyword>
<comment type="caution">
    <text evidence="12">The sequence shown here is derived from an EMBL/GenBank/DDBJ whole genome shotgun (WGS) entry which is preliminary data.</text>
</comment>
<evidence type="ECO:0000256" key="5">
    <source>
        <dbReference type="ARBA" id="ARBA00022777"/>
    </source>
</evidence>
<dbReference type="PROSITE" id="PS50113">
    <property type="entry name" value="PAC"/>
    <property type="match status" value="1"/>
</dbReference>
<dbReference type="SMART" id="SM00086">
    <property type="entry name" value="PAC"/>
    <property type="match status" value="1"/>
</dbReference>
<name>A0A1F5HQM6_9BACT</name>
<evidence type="ECO:0000256" key="7">
    <source>
        <dbReference type="ARBA" id="ARBA00023136"/>
    </source>
</evidence>
<dbReference type="PRINTS" id="PR00344">
    <property type="entry name" value="BCTRLSENSOR"/>
</dbReference>
<dbReference type="InterPro" id="IPR036890">
    <property type="entry name" value="HATPase_C_sf"/>
</dbReference>
<evidence type="ECO:0000256" key="8">
    <source>
        <dbReference type="SAM" id="Coils"/>
    </source>
</evidence>
<evidence type="ECO:0000313" key="13">
    <source>
        <dbReference type="Proteomes" id="UP000178845"/>
    </source>
</evidence>
<dbReference type="EC" id="2.7.13.3" evidence="2"/>
<dbReference type="InterPro" id="IPR035965">
    <property type="entry name" value="PAS-like_dom_sf"/>
</dbReference>
<evidence type="ECO:0000259" key="11">
    <source>
        <dbReference type="PROSITE" id="PS50113"/>
    </source>
</evidence>
<feature type="domain" description="PAC" evidence="11">
    <location>
        <begin position="236"/>
        <end position="287"/>
    </location>
</feature>
<protein>
    <recommendedName>
        <fullName evidence="2">histidine kinase</fullName>
        <ecNumber evidence="2">2.7.13.3</ecNumber>
    </recommendedName>
</protein>
<dbReference type="SMART" id="SM00387">
    <property type="entry name" value="HATPase_c"/>
    <property type="match status" value="1"/>
</dbReference>
<evidence type="ECO:0000259" key="9">
    <source>
        <dbReference type="PROSITE" id="PS50109"/>
    </source>
</evidence>
<dbReference type="NCBIfam" id="TIGR00229">
    <property type="entry name" value="sensory_box"/>
    <property type="match status" value="1"/>
</dbReference>